<evidence type="ECO:0000313" key="1">
    <source>
        <dbReference type="EMBL" id="KIL61407.1"/>
    </source>
</evidence>
<dbReference type="Gene3D" id="3.40.190.80">
    <property type="match status" value="1"/>
</dbReference>
<evidence type="ECO:0000313" key="2">
    <source>
        <dbReference type="Proteomes" id="UP000054549"/>
    </source>
</evidence>
<dbReference type="HOGENOM" id="CLU_823793_0_0_1"/>
<sequence length="337" mass="36509">MSEGLPTSVQWSDDVNAEANRGTDIFFGFAGNLESHPGQIVALACVSCEAPLVSWCEKLKRDSEAAEVKNMIEGNHQQRERDERCVFFSPSIKQSVHSFSRLGDHAPGPDQQQSATLWIGGIILECGLSTPSTVPKASRAEQYAVLPSSSMQKSKSASSNAPNLPLASTNPEEHGCIFVATVQNSIASAGSNPTPIQIPDSDILSPTKLHSSHSFNARVSTVLSVTHPPIRMDGQAKYLAREMAQYTCVGHMPIGVGYQEKFWDHICTRLVEAGVVTDSPVKLPDFGLGRTPSENCGVIAAVRDRDDESPTFSVIVTRTVRTSEALRHDLEEFAFAD</sequence>
<dbReference type="OrthoDB" id="411145at2759"/>
<name>A0A0C2WIP6_AMAMK</name>
<dbReference type="InParanoid" id="A0A0C2WIP6"/>
<proteinExistence type="predicted"/>
<dbReference type="STRING" id="946122.A0A0C2WIP6"/>
<reference evidence="1 2" key="1">
    <citation type="submission" date="2014-04" db="EMBL/GenBank/DDBJ databases">
        <title>Evolutionary Origins and Diversification of the Mycorrhizal Mutualists.</title>
        <authorList>
            <consortium name="DOE Joint Genome Institute"/>
            <consortium name="Mycorrhizal Genomics Consortium"/>
            <person name="Kohler A."/>
            <person name="Kuo A."/>
            <person name="Nagy L.G."/>
            <person name="Floudas D."/>
            <person name="Copeland A."/>
            <person name="Barry K.W."/>
            <person name="Cichocki N."/>
            <person name="Veneault-Fourrey C."/>
            <person name="LaButti K."/>
            <person name="Lindquist E.A."/>
            <person name="Lipzen A."/>
            <person name="Lundell T."/>
            <person name="Morin E."/>
            <person name="Murat C."/>
            <person name="Riley R."/>
            <person name="Ohm R."/>
            <person name="Sun H."/>
            <person name="Tunlid A."/>
            <person name="Henrissat B."/>
            <person name="Grigoriev I.V."/>
            <person name="Hibbett D.S."/>
            <person name="Martin F."/>
        </authorList>
    </citation>
    <scope>NUCLEOTIDE SEQUENCE [LARGE SCALE GENOMIC DNA]</scope>
    <source>
        <strain evidence="1 2">Koide BX008</strain>
    </source>
</reference>
<gene>
    <name evidence="1" type="ORF">M378DRAFT_13578</name>
</gene>
<protein>
    <submittedName>
        <fullName evidence="1">Uncharacterized protein</fullName>
    </submittedName>
</protein>
<dbReference type="AlphaFoldDB" id="A0A0C2WIP6"/>
<accession>A0A0C2WIP6</accession>
<keyword evidence="2" id="KW-1185">Reference proteome</keyword>
<organism evidence="1 2">
    <name type="scientific">Amanita muscaria (strain Koide BX008)</name>
    <dbReference type="NCBI Taxonomy" id="946122"/>
    <lineage>
        <taxon>Eukaryota</taxon>
        <taxon>Fungi</taxon>
        <taxon>Dikarya</taxon>
        <taxon>Basidiomycota</taxon>
        <taxon>Agaricomycotina</taxon>
        <taxon>Agaricomycetes</taxon>
        <taxon>Agaricomycetidae</taxon>
        <taxon>Agaricales</taxon>
        <taxon>Pluteineae</taxon>
        <taxon>Amanitaceae</taxon>
        <taxon>Amanita</taxon>
    </lineage>
</organism>
<dbReference type="Proteomes" id="UP000054549">
    <property type="component" value="Unassembled WGS sequence"/>
</dbReference>
<dbReference type="EMBL" id="KN818285">
    <property type="protein sequence ID" value="KIL61407.1"/>
    <property type="molecule type" value="Genomic_DNA"/>
</dbReference>